<protein>
    <recommendedName>
        <fullName evidence="3">Rho-GAP domain-containing protein</fullName>
    </recommendedName>
</protein>
<gene>
    <name evidence="4" type="ORF">GRF29_1536g351396</name>
</gene>
<feature type="region of interest" description="Disordered" evidence="2">
    <location>
        <begin position="282"/>
        <end position="322"/>
    </location>
</feature>
<dbReference type="Pfam" id="PF00620">
    <property type="entry name" value="RhoGAP"/>
    <property type="match status" value="1"/>
</dbReference>
<feature type="compositionally biased region" description="Polar residues" evidence="2">
    <location>
        <begin position="114"/>
        <end position="140"/>
    </location>
</feature>
<dbReference type="SUPFAM" id="SSF48350">
    <property type="entry name" value="GTPase activation domain, GAP"/>
    <property type="match status" value="1"/>
</dbReference>
<dbReference type="Gene3D" id="1.10.555.10">
    <property type="entry name" value="Rho GTPase activation protein"/>
    <property type="match status" value="1"/>
</dbReference>
<dbReference type="GO" id="GO:0007165">
    <property type="term" value="P:signal transduction"/>
    <property type="evidence" value="ECO:0007669"/>
    <property type="project" value="InterPro"/>
</dbReference>
<evidence type="ECO:0000313" key="4">
    <source>
        <dbReference type="EMBL" id="KAK3197037.1"/>
    </source>
</evidence>
<feature type="domain" description="Rho-GAP" evidence="3">
    <location>
        <begin position="387"/>
        <end position="586"/>
    </location>
</feature>
<dbReference type="GO" id="GO:0005938">
    <property type="term" value="C:cell cortex"/>
    <property type="evidence" value="ECO:0007669"/>
    <property type="project" value="UniProtKB-ARBA"/>
</dbReference>
<evidence type="ECO:0000259" key="3">
    <source>
        <dbReference type="PROSITE" id="PS50238"/>
    </source>
</evidence>
<feature type="compositionally biased region" description="Low complexity" evidence="2">
    <location>
        <begin position="70"/>
        <end position="80"/>
    </location>
</feature>
<dbReference type="PANTHER" id="PTHR23176">
    <property type="entry name" value="RHO/RAC/CDC GTPASE-ACTIVATING PROTEIN"/>
    <property type="match status" value="1"/>
</dbReference>
<keyword evidence="1" id="KW-0343">GTPase activation</keyword>
<evidence type="ECO:0000313" key="5">
    <source>
        <dbReference type="Proteomes" id="UP001280581"/>
    </source>
</evidence>
<dbReference type="Proteomes" id="UP001280581">
    <property type="component" value="Unassembled WGS sequence"/>
</dbReference>
<organism evidence="4 5">
    <name type="scientific">Pseudopithomyces chartarum</name>
    <dbReference type="NCBI Taxonomy" id="1892770"/>
    <lineage>
        <taxon>Eukaryota</taxon>
        <taxon>Fungi</taxon>
        <taxon>Dikarya</taxon>
        <taxon>Ascomycota</taxon>
        <taxon>Pezizomycotina</taxon>
        <taxon>Dothideomycetes</taxon>
        <taxon>Pleosporomycetidae</taxon>
        <taxon>Pleosporales</taxon>
        <taxon>Massarineae</taxon>
        <taxon>Didymosphaeriaceae</taxon>
        <taxon>Pseudopithomyces</taxon>
    </lineage>
</organism>
<dbReference type="PROSITE" id="PS50238">
    <property type="entry name" value="RHOGAP"/>
    <property type="match status" value="1"/>
</dbReference>
<dbReference type="InterPro" id="IPR000198">
    <property type="entry name" value="RhoGAP_dom"/>
</dbReference>
<feature type="compositionally biased region" description="Polar residues" evidence="2">
    <location>
        <begin position="179"/>
        <end position="203"/>
    </location>
</feature>
<feature type="compositionally biased region" description="Polar residues" evidence="2">
    <location>
        <begin position="307"/>
        <end position="322"/>
    </location>
</feature>
<feature type="region of interest" description="Disordered" evidence="2">
    <location>
        <begin position="1"/>
        <end position="264"/>
    </location>
</feature>
<accession>A0AAN6RCI7</accession>
<dbReference type="GO" id="GO:0005096">
    <property type="term" value="F:GTPase activator activity"/>
    <property type="evidence" value="ECO:0007669"/>
    <property type="project" value="UniProtKB-KW"/>
</dbReference>
<keyword evidence="5" id="KW-1185">Reference proteome</keyword>
<proteinExistence type="predicted"/>
<dbReference type="InterPro" id="IPR050729">
    <property type="entry name" value="Rho-GAP"/>
</dbReference>
<evidence type="ECO:0000256" key="1">
    <source>
        <dbReference type="ARBA" id="ARBA00022468"/>
    </source>
</evidence>
<dbReference type="EMBL" id="WVTA01000021">
    <property type="protein sequence ID" value="KAK3197037.1"/>
    <property type="molecule type" value="Genomic_DNA"/>
</dbReference>
<dbReference type="CDD" id="cd00159">
    <property type="entry name" value="RhoGAP"/>
    <property type="match status" value="1"/>
</dbReference>
<comment type="caution">
    <text evidence="4">The sequence shown here is derived from an EMBL/GenBank/DDBJ whole genome shotgun (WGS) entry which is preliminary data.</text>
</comment>
<reference evidence="4 5" key="1">
    <citation type="submission" date="2021-02" db="EMBL/GenBank/DDBJ databases">
        <title>Genome assembly of Pseudopithomyces chartarum.</title>
        <authorList>
            <person name="Jauregui R."/>
            <person name="Singh J."/>
            <person name="Voisey C."/>
        </authorList>
    </citation>
    <scope>NUCLEOTIDE SEQUENCE [LARGE SCALE GENOMIC DNA]</scope>
    <source>
        <strain evidence="4 5">AGR01</strain>
    </source>
</reference>
<evidence type="ECO:0000256" key="2">
    <source>
        <dbReference type="SAM" id="MobiDB-lite"/>
    </source>
</evidence>
<dbReference type="AlphaFoldDB" id="A0AAN6RCI7"/>
<dbReference type="PANTHER" id="PTHR23176:SF125">
    <property type="entry name" value="GTPASE ACTIVATOR (BEM2), PUTATIVE (AFU_ORTHOLOGUE AFUA_7G04450)-RELATED"/>
    <property type="match status" value="1"/>
</dbReference>
<feature type="compositionally biased region" description="Basic and acidic residues" evidence="2">
    <location>
        <begin position="283"/>
        <end position="306"/>
    </location>
</feature>
<name>A0AAN6RCI7_9PLEO</name>
<feature type="compositionally biased region" description="Pro residues" evidence="2">
    <location>
        <begin position="1"/>
        <end position="10"/>
    </location>
</feature>
<sequence>MRECSPPSPAPVRHCRTHDSPHASVLVEPTPPDPTYRPPDQPKKSLRKMPKSSSLSLAVRPKGGKENVNSPLSPLSPASPNMSGSDPDGVTPTAPYHDLPASPASPKPRKDSKSIFSNFSATRSSSRLTNVTNPENSSRQLPEPRGAQAAIYVNGRSGSSTPDLSRPVHTPNSDDTRSEITTFEQRSGSGRSTEATDVGSDTPNSKRDKAKPKKQSNVLGRSRSIKDESTGRTKLNKVQPAKLSPEVAGSWSQNGDGVPMKGANMEKDKSWRSNMAFGKLRTHSADRHDDSQLAPRAHDDRRDRTEQSSVASGSFNESRGAQLMSNMGSGAMKVGEKLNSARKGLFGKLGRSSSNHERDLQIPKEQYQFKIIHTPLVEQTRLTRISNRLENSKDKTEFWMPALPWRCIDYLNMRGCEEEGLYRVPGAAHQIRYYEQKFDQDRDIDLIADDNLNDPNVIGSLFKNWLRQLPDEIFPKAIQSRIQQECQGAKSTPQLLKDELSRLPPFNYYLLFAITCHISLLHSCSEFNKMNYNNLCICFQPAIKIDAFCFQFLILDWRNCWQGCWTEKEYLAEEVKLLDSLENQTKPHPTPSRNGHSAVFLRPKRFQGSKALVHTGRVVRSEPGLRACNPAKLVSVFFREAKPI</sequence>
<dbReference type="InterPro" id="IPR008936">
    <property type="entry name" value="Rho_GTPase_activation_prot"/>
</dbReference>
<feature type="compositionally biased region" description="Pro residues" evidence="2">
    <location>
        <begin position="29"/>
        <end position="39"/>
    </location>
</feature>
<dbReference type="SMART" id="SM00324">
    <property type="entry name" value="RhoGAP"/>
    <property type="match status" value="1"/>
</dbReference>